<reference evidence="1 2" key="1">
    <citation type="journal article" date="2004" name="Extremophiles">
        <title>Halobacillus locisalis sp. nov., a halophilic bacterium isolated from a marine solar saltern of the Yellow Sea in Korea.</title>
        <authorList>
            <person name="Yoon J.H."/>
            <person name="Kang K.H."/>
            <person name="Oh T.K."/>
            <person name="Park Y.H."/>
        </authorList>
    </citation>
    <scope>NUCLEOTIDE SEQUENCE [LARGE SCALE GENOMIC DNA]</scope>
    <source>
        <strain evidence="1 2">KCTC 3788</strain>
    </source>
</reference>
<name>A0A838CWQ9_9BACI</name>
<gene>
    <name evidence="1" type="ORF">H0266_15760</name>
</gene>
<dbReference type="Gene3D" id="4.10.280.10">
    <property type="entry name" value="Helix-loop-helix DNA-binding domain"/>
    <property type="match status" value="1"/>
</dbReference>
<dbReference type="GO" id="GO:0043937">
    <property type="term" value="P:regulation of sporulation"/>
    <property type="evidence" value="ECO:0007669"/>
    <property type="project" value="InterPro"/>
</dbReference>
<evidence type="ECO:0000313" key="1">
    <source>
        <dbReference type="EMBL" id="MBA2176353.1"/>
    </source>
</evidence>
<sequence>MQQKNGLEEQIEVLRLKMYRMYEENPQDERLLEVSQELDQLLNQYAKQDPTN</sequence>
<dbReference type="GO" id="GO:0046983">
    <property type="term" value="F:protein dimerization activity"/>
    <property type="evidence" value="ECO:0007669"/>
    <property type="project" value="InterPro"/>
</dbReference>
<dbReference type="InterPro" id="IPR037208">
    <property type="entry name" value="Spo0E-like_sf"/>
</dbReference>
<dbReference type="RefSeq" id="WP_181473378.1">
    <property type="nucleotide sequence ID" value="NZ_JACEFG010000003.1"/>
</dbReference>
<dbReference type="EMBL" id="JACEFG010000003">
    <property type="protein sequence ID" value="MBA2176353.1"/>
    <property type="molecule type" value="Genomic_DNA"/>
</dbReference>
<dbReference type="InterPro" id="IPR018540">
    <property type="entry name" value="Spo0E-like"/>
</dbReference>
<protein>
    <submittedName>
        <fullName evidence="1">Aspartyl-phosphate phosphatase Spo0E family protein</fullName>
    </submittedName>
</protein>
<dbReference type="InterPro" id="IPR036638">
    <property type="entry name" value="HLH_DNA-bd_sf"/>
</dbReference>
<organism evidence="1 2">
    <name type="scientific">Halobacillus locisalis</name>
    <dbReference type="NCBI Taxonomy" id="220753"/>
    <lineage>
        <taxon>Bacteria</taxon>
        <taxon>Bacillati</taxon>
        <taxon>Bacillota</taxon>
        <taxon>Bacilli</taxon>
        <taxon>Bacillales</taxon>
        <taxon>Bacillaceae</taxon>
        <taxon>Halobacillus</taxon>
    </lineage>
</organism>
<keyword evidence="2" id="KW-1185">Reference proteome</keyword>
<proteinExistence type="predicted"/>
<comment type="caution">
    <text evidence="1">The sequence shown here is derived from an EMBL/GenBank/DDBJ whole genome shotgun (WGS) entry which is preliminary data.</text>
</comment>
<dbReference type="Proteomes" id="UP000571017">
    <property type="component" value="Unassembled WGS sequence"/>
</dbReference>
<dbReference type="SUPFAM" id="SSF140500">
    <property type="entry name" value="BAS1536-like"/>
    <property type="match status" value="1"/>
</dbReference>
<evidence type="ECO:0000313" key="2">
    <source>
        <dbReference type="Proteomes" id="UP000571017"/>
    </source>
</evidence>
<dbReference type="AlphaFoldDB" id="A0A838CWQ9"/>
<dbReference type="Pfam" id="PF09388">
    <property type="entry name" value="SpoOE-like"/>
    <property type="match status" value="1"/>
</dbReference>
<accession>A0A838CWQ9</accession>